<keyword evidence="2 4" id="KW-0560">Oxidoreductase</keyword>
<dbReference type="Gene3D" id="3.40.50.720">
    <property type="entry name" value="NAD(P)-binding Rossmann-like Domain"/>
    <property type="match status" value="2"/>
</dbReference>
<evidence type="ECO:0000256" key="4">
    <source>
        <dbReference type="RuleBase" id="RU003719"/>
    </source>
</evidence>
<evidence type="ECO:0000256" key="1">
    <source>
        <dbReference type="ARBA" id="ARBA00005854"/>
    </source>
</evidence>
<dbReference type="Pfam" id="PF00389">
    <property type="entry name" value="2-Hacid_dh"/>
    <property type="match status" value="1"/>
</dbReference>
<dbReference type="InterPro" id="IPR006139">
    <property type="entry name" value="D-isomer_2_OHA_DH_cat_dom"/>
</dbReference>
<name>A0A1C7IE98_9FIRM</name>
<reference evidence="7" key="1">
    <citation type="submission" date="2017-04" db="EMBL/GenBank/DDBJ databases">
        <title>Complete Genome Sequences of Twelve Strains of a Stable Defined Moderately Diverse Mouse Microbiota 2 (sDMDMm2).</title>
        <authorList>
            <person name="Uchimura Y."/>
            <person name="Wyss M."/>
            <person name="Brugiroux S."/>
            <person name="Limenitakis J.P."/>
            <person name="Stecher B."/>
            <person name="McCoy K.D."/>
            <person name="Macpherson A.J."/>
        </authorList>
    </citation>
    <scope>NUCLEOTIDE SEQUENCE</scope>
    <source>
        <strain evidence="7">YL58</strain>
    </source>
</reference>
<dbReference type="CDD" id="cd05300">
    <property type="entry name" value="2-Hacid_dh_1"/>
    <property type="match status" value="1"/>
</dbReference>
<sequence length="324" mass="36186">MKERTILVVIPVREDHRELLEEAAPGNRFVYSSIKEVSREQVQEADIILGNVPADIIGASKKLEWLQLNSAGADAYAGEGILDKNTVVTTSNGAYGKTVSEHMFTMLLAMQKKLHLYRDSQNKHIWDEHGTVTSIADSTVLIFGMGDIGRHFAKMAHALGAYVIGVKKNPGNCPEYIDEPHLMKDCRELLPHADVVVSFLPSTSETRGLFNKEMFHLMKPDAFFLNGGRGDAVCTEELCDVLDEGRLAGVALDVTKPEPLPADHRLWDYPNVFITPHVSGFYHLPETLDKVVNICTENLKRYMQGQRLRNVMDFQAGYCSGNKK</sequence>
<dbReference type="STRING" id="1796616.A4V09_12525"/>
<evidence type="ECO:0000256" key="2">
    <source>
        <dbReference type="ARBA" id="ARBA00023002"/>
    </source>
</evidence>
<proteinExistence type="inferred from homology"/>
<dbReference type="SUPFAM" id="SSF52283">
    <property type="entry name" value="Formate/glycerate dehydrogenase catalytic domain-like"/>
    <property type="match status" value="1"/>
</dbReference>
<dbReference type="PANTHER" id="PTHR43333">
    <property type="entry name" value="2-HACID_DH_C DOMAIN-CONTAINING PROTEIN"/>
    <property type="match status" value="1"/>
</dbReference>
<gene>
    <name evidence="7" type="ORF">A4V09_12525</name>
</gene>
<organism evidence="7 8">
    <name type="scientific">Blautia pseudococcoides</name>
    <dbReference type="NCBI Taxonomy" id="1796616"/>
    <lineage>
        <taxon>Bacteria</taxon>
        <taxon>Bacillati</taxon>
        <taxon>Bacillota</taxon>
        <taxon>Clostridia</taxon>
        <taxon>Lachnospirales</taxon>
        <taxon>Lachnospiraceae</taxon>
        <taxon>Blautia</taxon>
    </lineage>
</organism>
<evidence type="ECO:0000259" key="6">
    <source>
        <dbReference type="Pfam" id="PF02826"/>
    </source>
</evidence>
<dbReference type="Proteomes" id="UP000092574">
    <property type="component" value="Chromosome"/>
</dbReference>
<dbReference type="InterPro" id="IPR006140">
    <property type="entry name" value="D-isomer_DH_NAD-bd"/>
</dbReference>
<dbReference type="Pfam" id="PF02826">
    <property type="entry name" value="2-Hacid_dh_C"/>
    <property type="match status" value="1"/>
</dbReference>
<dbReference type="EMBL" id="CP015405">
    <property type="protein sequence ID" value="ANU76522.1"/>
    <property type="molecule type" value="Genomic_DNA"/>
</dbReference>
<feature type="domain" description="D-isomer specific 2-hydroxyacid dehydrogenase NAD-binding" evidence="6">
    <location>
        <begin position="104"/>
        <end position="279"/>
    </location>
</feature>
<evidence type="ECO:0000259" key="5">
    <source>
        <dbReference type="Pfam" id="PF00389"/>
    </source>
</evidence>
<evidence type="ECO:0000256" key="3">
    <source>
        <dbReference type="ARBA" id="ARBA00023027"/>
    </source>
</evidence>
<protein>
    <submittedName>
        <fullName evidence="7">D-2-hydroxyacid dehydrogenase</fullName>
    </submittedName>
</protein>
<feature type="domain" description="D-isomer specific 2-hydroxyacid dehydrogenase catalytic" evidence="5">
    <location>
        <begin position="7"/>
        <end position="312"/>
    </location>
</feature>
<dbReference type="KEGG" id="byl:A4V09_12525"/>
<dbReference type="OrthoDB" id="9805416at2"/>
<dbReference type="GO" id="GO:0016616">
    <property type="term" value="F:oxidoreductase activity, acting on the CH-OH group of donors, NAD or NADP as acceptor"/>
    <property type="evidence" value="ECO:0007669"/>
    <property type="project" value="InterPro"/>
</dbReference>
<dbReference type="SUPFAM" id="SSF51735">
    <property type="entry name" value="NAD(P)-binding Rossmann-fold domains"/>
    <property type="match status" value="1"/>
</dbReference>
<keyword evidence="3" id="KW-0520">NAD</keyword>
<keyword evidence="8" id="KW-1185">Reference proteome</keyword>
<accession>A0A1C7IE98</accession>
<dbReference type="PANTHER" id="PTHR43333:SF1">
    <property type="entry name" value="D-ISOMER SPECIFIC 2-HYDROXYACID DEHYDROGENASE NAD-BINDING DOMAIN-CONTAINING PROTEIN"/>
    <property type="match status" value="1"/>
</dbReference>
<dbReference type="AlphaFoldDB" id="A0A1C7IE98"/>
<dbReference type="InterPro" id="IPR036291">
    <property type="entry name" value="NAD(P)-bd_dom_sf"/>
</dbReference>
<dbReference type="GO" id="GO:0051287">
    <property type="term" value="F:NAD binding"/>
    <property type="evidence" value="ECO:0007669"/>
    <property type="project" value="InterPro"/>
</dbReference>
<comment type="similarity">
    <text evidence="1 4">Belongs to the D-isomer specific 2-hydroxyacid dehydrogenase family.</text>
</comment>
<evidence type="ECO:0000313" key="7">
    <source>
        <dbReference type="EMBL" id="ANU76522.1"/>
    </source>
</evidence>
<dbReference type="RefSeq" id="WP_065542683.1">
    <property type="nucleotide sequence ID" value="NZ_CP015405.2"/>
</dbReference>
<evidence type="ECO:0000313" key="8">
    <source>
        <dbReference type="Proteomes" id="UP000092574"/>
    </source>
</evidence>